<evidence type="ECO:0000313" key="3">
    <source>
        <dbReference type="Proteomes" id="UP000277094"/>
    </source>
</evidence>
<evidence type="ECO:0000256" key="1">
    <source>
        <dbReference type="SAM" id="SignalP"/>
    </source>
</evidence>
<accession>A0A3N0DSS2</accession>
<keyword evidence="1" id="KW-0732">Signal</keyword>
<gene>
    <name evidence="2" type="ORF">EFL95_06230</name>
</gene>
<dbReference type="OrthoDB" id="3763861at2"/>
<feature type="chain" id="PRO_5017938370" evidence="1">
    <location>
        <begin position="39"/>
        <end position="650"/>
    </location>
</feature>
<keyword evidence="3" id="KW-1185">Reference proteome</keyword>
<name>A0A3N0DSS2_9ACTN</name>
<dbReference type="RefSeq" id="WP_123233179.1">
    <property type="nucleotide sequence ID" value="NZ_RJSG01000002.1"/>
</dbReference>
<organism evidence="2 3">
    <name type="scientific">Nocardioides marmorisolisilvae</name>
    <dbReference type="NCBI Taxonomy" id="1542737"/>
    <lineage>
        <taxon>Bacteria</taxon>
        <taxon>Bacillati</taxon>
        <taxon>Actinomycetota</taxon>
        <taxon>Actinomycetes</taxon>
        <taxon>Propionibacteriales</taxon>
        <taxon>Nocardioidaceae</taxon>
        <taxon>Nocardioides</taxon>
    </lineage>
</organism>
<dbReference type="Proteomes" id="UP000277094">
    <property type="component" value="Unassembled WGS sequence"/>
</dbReference>
<proteinExistence type="predicted"/>
<dbReference type="AlphaFoldDB" id="A0A3N0DSS2"/>
<sequence length="650" mass="66596">MPKHASRPQRGRFGRTRSVVIAGALVASVVAILGPATATTTVTGGDAGTNPPVVRNDSATVNVDVSALTYFKTATVANIANTAYTASSLNTLKALNLSNLLCKGNLPGTGTDNSARTVVSVTDPNNTVVATATSPARDVSILGNGNPIATQPAPSAANYIGDYTGTGTHGLSLNVSLAGKPSGTYTVTTTNYNTIRYRSTGTGGQTTPCVIGVPDPANGNKSVIPGPVTTTTTFIYRPWQEQFTDVFGNGKVQANVIPRENKFTVGTQVTPIYAGTPENTTFYALPNAASFSLPSDPAACAANPASCLPSTAVKVEPGPGVTPRIMIINEPQGKAPTAPNGLVGVFDLDSQAFIAVAKVNGSQRTLTSLGTDLDAQYKAALTKLATQAAAKGIDINTLLATKVKVNNGQYETSLSLLDALQIDPSTTQHGVQIVSDATAQAGLILGIYIDSVPNGCLAAKSATNTSATPRFAPTAPYGWTVERSDLIPDVPAAGPLGTIAGGPVFHIFGKMRTPAQGALTDTFSAVLGADTAANEPNGYPVWLEPFVAAGAVSAPRSFEFLGTATWSASETPLLGSCLVVDFMLGTGVAVYNNPLGVTVAQLLSPLYKPSAQGAQLNAALKSALQQATDPVTTNPQVSALLTQILGTLPI</sequence>
<evidence type="ECO:0000313" key="2">
    <source>
        <dbReference type="EMBL" id="RNL78678.1"/>
    </source>
</evidence>
<dbReference type="EMBL" id="RJSG01000002">
    <property type="protein sequence ID" value="RNL78678.1"/>
    <property type="molecule type" value="Genomic_DNA"/>
</dbReference>
<protein>
    <submittedName>
        <fullName evidence="2">Uncharacterized protein</fullName>
    </submittedName>
</protein>
<reference evidence="2 3" key="1">
    <citation type="submission" date="2018-11" db="EMBL/GenBank/DDBJ databases">
        <authorList>
            <person name="Li F."/>
        </authorList>
    </citation>
    <scope>NUCLEOTIDE SEQUENCE [LARGE SCALE GENOMIC DNA]</scope>
    <source>
        <strain evidence="2 3">KIS18-7</strain>
    </source>
</reference>
<feature type="signal peptide" evidence="1">
    <location>
        <begin position="1"/>
        <end position="38"/>
    </location>
</feature>
<comment type="caution">
    <text evidence="2">The sequence shown here is derived from an EMBL/GenBank/DDBJ whole genome shotgun (WGS) entry which is preliminary data.</text>
</comment>